<sequence length="285" mass="32141">MSYPSTSNMEPIPWEKIASSKPYRFSIGPRRREFTMHSAVVEVQSPALNTFVNNTNFKEAGDRHAQLEDVDEDTFISFIQYAYTGAFEVAGTAKGRKSAQATQQDDRKDDRKEDPDDFSWGGYDARPARYKVARRRRPGVWETFTAAVSEACPPGYKAPTETITITPDDDVAEILIRYTRLYLFADCYGISRLMGLSLYSLGQTLIALDLKADRGNNEERVEDVVALLQFCYNGDPTPDQLKSLILRYVACNAERLWKNNDFQKLLAAHAELGASLVGLLVERLD</sequence>
<evidence type="ECO:0000313" key="4">
    <source>
        <dbReference type="Proteomes" id="UP001278766"/>
    </source>
</evidence>
<gene>
    <name evidence="3" type="ORF">B0H64DRAFT_409606</name>
</gene>
<keyword evidence="4" id="KW-1185">Reference proteome</keyword>
<dbReference type="Proteomes" id="UP001278766">
    <property type="component" value="Unassembled WGS sequence"/>
</dbReference>
<name>A0AAE0LNY3_9PEZI</name>
<dbReference type="PROSITE" id="PS50097">
    <property type="entry name" value="BTB"/>
    <property type="match status" value="1"/>
</dbReference>
<comment type="caution">
    <text evidence="3">The sequence shown here is derived from an EMBL/GenBank/DDBJ whole genome shotgun (WGS) entry which is preliminary data.</text>
</comment>
<reference evidence="3" key="2">
    <citation type="submission" date="2023-06" db="EMBL/GenBank/DDBJ databases">
        <authorList>
            <consortium name="Lawrence Berkeley National Laboratory"/>
            <person name="Haridas S."/>
            <person name="Hensen N."/>
            <person name="Bonometti L."/>
            <person name="Westerberg I."/>
            <person name="Brannstrom I.O."/>
            <person name="Guillou S."/>
            <person name="Cros-Aarteil S."/>
            <person name="Calhoun S."/>
            <person name="Kuo A."/>
            <person name="Mondo S."/>
            <person name="Pangilinan J."/>
            <person name="Riley R."/>
            <person name="Labutti K."/>
            <person name="Andreopoulos B."/>
            <person name="Lipzen A."/>
            <person name="Chen C."/>
            <person name="Yanf M."/>
            <person name="Daum C."/>
            <person name="Ng V."/>
            <person name="Clum A."/>
            <person name="Steindorff A."/>
            <person name="Ohm R."/>
            <person name="Martin F."/>
            <person name="Silar P."/>
            <person name="Natvig D."/>
            <person name="Lalanne C."/>
            <person name="Gautier V."/>
            <person name="Ament-Velasquez S.L."/>
            <person name="Kruys A."/>
            <person name="Hutchinson M.I."/>
            <person name="Powell A.J."/>
            <person name="Barry K."/>
            <person name="Miller A.N."/>
            <person name="Grigoriev I.V."/>
            <person name="Debuchy R."/>
            <person name="Gladieux P."/>
            <person name="Thoren M.H."/>
            <person name="Johannesson H."/>
        </authorList>
    </citation>
    <scope>NUCLEOTIDE SEQUENCE</scope>
    <source>
        <strain evidence="3">CBS 168.71</strain>
    </source>
</reference>
<dbReference type="GeneID" id="87841668"/>
<evidence type="ECO:0000259" key="2">
    <source>
        <dbReference type="PROSITE" id="PS50097"/>
    </source>
</evidence>
<dbReference type="InterPro" id="IPR011333">
    <property type="entry name" value="SKP1/BTB/POZ_sf"/>
</dbReference>
<evidence type="ECO:0000313" key="3">
    <source>
        <dbReference type="EMBL" id="KAK3291619.1"/>
    </source>
</evidence>
<feature type="non-terminal residue" evidence="3">
    <location>
        <position position="1"/>
    </location>
</feature>
<feature type="domain" description="BTB" evidence="2">
    <location>
        <begin position="21"/>
        <end position="91"/>
    </location>
</feature>
<feature type="compositionally biased region" description="Basic and acidic residues" evidence="1">
    <location>
        <begin position="104"/>
        <end position="114"/>
    </location>
</feature>
<dbReference type="PANTHER" id="PTHR47843">
    <property type="entry name" value="BTB DOMAIN-CONTAINING PROTEIN-RELATED"/>
    <property type="match status" value="1"/>
</dbReference>
<evidence type="ECO:0000256" key="1">
    <source>
        <dbReference type="SAM" id="MobiDB-lite"/>
    </source>
</evidence>
<organism evidence="3 4">
    <name type="scientific">Chaetomium fimeti</name>
    <dbReference type="NCBI Taxonomy" id="1854472"/>
    <lineage>
        <taxon>Eukaryota</taxon>
        <taxon>Fungi</taxon>
        <taxon>Dikarya</taxon>
        <taxon>Ascomycota</taxon>
        <taxon>Pezizomycotina</taxon>
        <taxon>Sordariomycetes</taxon>
        <taxon>Sordariomycetidae</taxon>
        <taxon>Sordariales</taxon>
        <taxon>Chaetomiaceae</taxon>
        <taxon>Chaetomium</taxon>
    </lineage>
</organism>
<dbReference type="EMBL" id="JAUEPN010000009">
    <property type="protein sequence ID" value="KAK3291619.1"/>
    <property type="molecule type" value="Genomic_DNA"/>
</dbReference>
<accession>A0AAE0LNY3</accession>
<dbReference type="PANTHER" id="PTHR47843:SF2">
    <property type="entry name" value="BTB DOMAIN-CONTAINING PROTEIN"/>
    <property type="match status" value="1"/>
</dbReference>
<dbReference type="InterPro" id="IPR000210">
    <property type="entry name" value="BTB/POZ_dom"/>
</dbReference>
<dbReference type="AlphaFoldDB" id="A0AAE0LNY3"/>
<dbReference type="Pfam" id="PF00651">
    <property type="entry name" value="BTB"/>
    <property type="match status" value="1"/>
</dbReference>
<feature type="region of interest" description="Disordered" evidence="1">
    <location>
        <begin position="93"/>
        <end position="120"/>
    </location>
</feature>
<dbReference type="Gene3D" id="3.30.710.10">
    <property type="entry name" value="Potassium Channel Kv1.1, Chain A"/>
    <property type="match status" value="1"/>
</dbReference>
<dbReference type="RefSeq" id="XP_062655133.1">
    <property type="nucleotide sequence ID" value="XM_062804720.1"/>
</dbReference>
<reference evidence="3" key="1">
    <citation type="journal article" date="2023" name="Mol. Phylogenet. Evol.">
        <title>Genome-scale phylogeny and comparative genomics of the fungal order Sordariales.</title>
        <authorList>
            <person name="Hensen N."/>
            <person name="Bonometti L."/>
            <person name="Westerberg I."/>
            <person name="Brannstrom I.O."/>
            <person name="Guillou S."/>
            <person name="Cros-Aarteil S."/>
            <person name="Calhoun S."/>
            <person name="Haridas S."/>
            <person name="Kuo A."/>
            <person name="Mondo S."/>
            <person name="Pangilinan J."/>
            <person name="Riley R."/>
            <person name="LaButti K."/>
            <person name="Andreopoulos B."/>
            <person name="Lipzen A."/>
            <person name="Chen C."/>
            <person name="Yan M."/>
            <person name="Daum C."/>
            <person name="Ng V."/>
            <person name="Clum A."/>
            <person name="Steindorff A."/>
            <person name="Ohm R.A."/>
            <person name="Martin F."/>
            <person name="Silar P."/>
            <person name="Natvig D.O."/>
            <person name="Lalanne C."/>
            <person name="Gautier V."/>
            <person name="Ament-Velasquez S.L."/>
            <person name="Kruys A."/>
            <person name="Hutchinson M.I."/>
            <person name="Powell A.J."/>
            <person name="Barry K."/>
            <person name="Miller A.N."/>
            <person name="Grigoriev I.V."/>
            <person name="Debuchy R."/>
            <person name="Gladieux P."/>
            <person name="Hiltunen Thoren M."/>
            <person name="Johannesson H."/>
        </authorList>
    </citation>
    <scope>NUCLEOTIDE SEQUENCE</scope>
    <source>
        <strain evidence="3">CBS 168.71</strain>
    </source>
</reference>
<protein>
    <recommendedName>
        <fullName evidence="2">BTB domain-containing protein</fullName>
    </recommendedName>
</protein>
<proteinExistence type="predicted"/>